<dbReference type="AlphaFoldDB" id="A0A314KSG7"/>
<proteinExistence type="predicted"/>
<evidence type="ECO:0000313" key="3">
    <source>
        <dbReference type="EMBL" id="OIT32047.1"/>
    </source>
</evidence>
<feature type="domain" description="Vms1-associating treble clef" evidence="2">
    <location>
        <begin position="129"/>
        <end position="159"/>
    </location>
</feature>
<comment type="caution">
    <text evidence="3">The sequence shown here is derived from an EMBL/GenBank/DDBJ whole genome shotgun (WGS) entry which is preliminary data.</text>
</comment>
<dbReference type="Gramene" id="OIT32047">
    <property type="protein sequence ID" value="OIT32047"/>
    <property type="gene ID" value="A4A49_52934"/>
</dbReference>
<name>A0A314KSG7_NICAT</name>
<evidence type="ECO:0000259" key="2">
    <source>
        <dbReference type="Pfam" id="PF18716"/>
    </source>
</evidence>
<dbReference type="Pfam" id="PF18716">
    <property type="entry name" value="VATC"/>
    <property type="match status" value="1"/>
</dbReference>
<evidence type="ECO:0000313" key="4">
    <source>
        <dbReference type="Proteomes" id="UP000187609"/>
    </source>
</evidence>
<organism evidence="3 4">
    <name type="scientific">Nicotiana attenuata</name>
    <name type="common">Coyote tobacco</name>
    <dbReference type="NCBI Taxonomy" id="49451"/>
    <lineage>
        <taxon>Eukaryota</taxon>
        <taxon>Viridiplantae</taxon>
        <taxon>Streptophyta</taxon>
        <taxon>Embryophyta</taxon>
        <taxon>Tracheophyta</taxon>
        <taxon>Spermatophyta</taxon>
        <taxon>Magnoliopsida</taxon>
        <taxon>eudicotyledons</taxon>
        <taxon>Gunneridae</taxon>
        <taxon>Pentapetalae</taxon>
        <taxon>asterids</taxon>
        <taxon>lamiids</taxon>
        <taxon>Solanales</taxon>
        <taxon>Solanaceae</taxon>
        <taxon>Nicotianoideae</taxon>
        <taxon>Nicotianeae</taxon>
        <taxon>Nicotiana</taxon>
    </lineage>
</organism>
<sequence length="190" mass="20792">MLHCGYLICTIVFLSPRAEKEAKKKARAKELRKLPKARQKKVQAEAAEVQTAPSESERGMLAASALKGQSHSSLSAKISKEEELRRAQNSEREKRGAAVERKLVAAAALKAQGTGSVFAPICGSATDIQCSCCNGSLAGKFPFQRYNYKYCSSAWIDAHAHLIWHGPSFALETSTYLENEKEFKGVRSGN</sequence>
<gene>
    <name evidence="3" type="ORF">A4A49_52934</name>
</gene>
<keyword evidence="4" id="KW-1185">Reference proteome</keyword>
<dbReference type="EMBL" id="MJEQ01001142">
    <property type="protein sequence ID" value="OIT32047.1"/>
    <property type="molecule type" value="Genomic_DNA"/>
</dbReference>
<dbReference type="STRING" id="49451.A0A314KSG7"/>
<protein>
    <recommendedName>
        <fullName evidence="2">Vms1-associating treble clef domain-containing protein</fullName>
    </recommendedName>
</protein>
<dbReference type="InterPro" id="IPR047139">
    <property type="entry name" value="ANKZ1/VMS1"/>
</dbReference>
<accession>A0A314KSG7</accession>
<dbReference type="GO" id="GO:0036503">
    <property type="term" value="P:ERAD pathway"/>
    <property type="evidence" value="ECO:0007669"/>
    <property type="project" value="TreeGrafter"/>
</dbReference>
<dbReference type="PANTHER" id="PTHR16036">
    <property type="entry name" value="ANKYRIN REPEAT AND ZINC FINGER DOMAIN-CONTAINING PROTEIN 1"/>
    <property type="match status" value="1"/>
</dbReference>
<feature type="region of interest" description="Disordered" evidence="1">
    <location>
        <begin position="27"/>
        <end position="95"/>
    </location>
</feature>
<dbReference type="PANTHER" id="PTHR16036:SF2">
    <property type="entry name" value="TRNA ENDONUCLEASE ANKZF1"/>
    <property type="match status" value="1"/>
</dbReference>
<reference evidence="3" key="1">
    <citation type="submission" date="2016-11" db="EMBL/GenBank/DDBJ databases">
        <title>The genome of Nicotiana attenuata.</title>
        <authorList>
            <person name="Xu S."/>
            <person name="Brockmoeller T."/>
            <person name="Gaquerel E."/>
            <person name="Navarro A."/>
            <person name="Kuhl H."/>
            <person name="Gase K."/>
            <person name="Ling Z."/>
            <person name="Zhou W."/>
            <person name="Kreitzer C."/>
            <person name="Stanke M."/>
            <person name="Tang H."/>
            <person name="Lyons E."/>
            <person name="Pandey P."/>
            <person name="Pandey S.P."/>
            <person name="Timmermann B."/>
            <person name="Baldwin I.T."/>
        </authorList>
    </citation>
    <scope>NUCLEOTIDE SEQUENCE [LARGE SCALE GENOMIC DNA]</scope>
    <source>
        <strain evidence="3">UT</strain>
    </source>
</reference>
<dbReference type="Proteomes" id="UP000187609">
    <property type="component" value="Unassembled WGS sequence"/>
</dbReference>
<dbReference type="InterPro" id="IPR041540">
    <property type="entry name" value="VATC"/>
</dbReference>
<feature type="compositionally biased region" description="Basic and acidic residues" evidence="1">
    <location>
        <begin position="78"/>
        <end position="95"/>
    </location>
</feature>
<feature type="compositionally biased region" description="Polar residues" evidence="1">
    <location>
        <begin position="67"/>
        <end position="76"/>
    </location>
</feature>
<evidence type="ECO:0000256" key="1">
    <source>
        <dbReference type="SAM" id="MobiDB-lite"/>
    </source>
</evidence>